<dbReference type="Proteomes" id="UP001221757">
    <property type="component" value="Unassembled WGS sequence"/>
</dbReference>
<organism evidence="1 2">
    <name type="scientific">Mycena rosella</name>
    <name type="common">Pink bonnet</name>
    <name type="synonym">Agaricus rosellus</name>
    <dbReference type="NCBI Taxonomy" id="1033263"/>
    <lineage>
        <taxon>Eukaryota</taxon>
        <taxon>Fungi</taxon>
        <taxon>Dikarya</taxon>
        <taxon>Basidiomycota</taxon>
        <taxon>Agaricomycotina</taxon>
        <taxon>Agaricomycetes</taxon>
        <taxon>Agaricomycetidae</taxon>
        <taxon>Agaricales</taxon>
        <taxon>Marasmiineae</taxon>
        <taxon>Mycenaceae</taxon>
        <taxon>Mycena</taxon>
    </lineage>
</organism>
<name>A0AAD7GLR5_MYCRO</name>
<sequence length="294" mass="32685">MSFLRLRTVFLARTWERLEVCASSKVSDSYVYKGHGYPPYAQIRFALWSTELATEFSQELLRQIEIVSVHNPALAVEVRVVTVVLSPLSAATIFPRFLDTVQVLRVPRKFPWNVDSTYWEGEADPIGTALAGHTFDSVRTLALQPEAFAIAMCCPNLECLTVHGRLRSVLPRLRELSTRASNLRVFRCLPLPPKSIPDLVKALPNLAEIPPIGTLGSTCTPDDLRPLASMKNLCKIELNVQHDSGEELSAHTMGLVMAAKEVLRGSSGASDRCVTLTFGAMFQWAGNFRRYPLD</sequence>
<gene>
    <name evidence="1" type="ORF">B0H17DRAFT_1330174</name>
</gene>
<dbReference type="AlphaFoldDB" id="A0AAD7GLR5"/>
<comment type="caution">
    <text evidence="1">The sequence shown here is derived from an EMBL/GenBank/DDBJ whole genome shotgun (WGS) entry which is preliminary data.</text>
</comment>
<evidence type="ECO:0000313" key="2">
    <source>
        <dbReference type="Proteomes" id="UP001221757"/>
    </source>
</evidence>
<reference evidence="1" key="1">
    <citation type="submission" date="2023-03" db="EMBL/GenBank/DDBJ databases">
        <title>Massive genome expansion in bonnet fungi (Mycena s.s.) driven by repeated elements and novel gene families across ecological guilds.</title>
        <authorList>
            <consortium name="Lawrence Berkeley National Laboratory"/>
            <person name="Harder C.B."/>
            <person name="Miyauchi S."/>
            <person name="Viragh M."/>
            <person name="Kuo A."/>
            <person name="Thoen E."/>
            <person name="Andreopoulos B."/>
            <person name="Lu D."/>
            <person name="Skrede I."/>
            <person name="Drula E."/>
            <person name="Henrissat B."/>
            <person name="Morin E."/>
            <person name="Kohler A."/>
            <person name="Barry K."/>
            <person name="LaButti K."/>
            <person name="Morin E."/>
            <person name="Salamov A."/>
            <person name="Lipzen A."/>
            <person name="Mereny Z."/>
            <person name="Hegedus B."/>
            <person name="Baldrian P."/>
            <person name="Stursova M."/>
            <person name="Weitz H."/>
            <person name="Taylor A."/>
            <person name="Grigoriev I.V."/>
            <person name="Nagy L.G."/>
            <person name="Martin F."/>
            <person name="Kauserud H."/>
        </authorList>
    </citation>
    <scope>NUCLEOTIDE SEQUENCE</scope>
    <source>
        <strain evidence="1">CBHHK067</strain>
    </source>
</reference>
<accession>A0AAD7GLR5</accession>
<keyword evidence="2" id="KW-1185">Reference proteome</keyword>
<proteinExistence type="predicted"/>
<dbReference type="EMBL" id="JARKIE010000044">
    <property type="protein sequence ID" value="KAJ7693819.1"/>
    <property type="molecule type" value="Genomic_DNA"/>
</dbReference>
<evidence type="ECO:0000313" key="1">
    <source>
        <dbReference type="EMBL" id="KAJ7693819.1"/>
    </source>
</evidence>
<protein>
    <submittedName>
        <fullName evidence="1">Uncharacterized protein</fullName>
    </submittedName>
</protein>